<dbReference type="RefSeq" id="WP_149768094.1">
    <property type="nucleotide sequence ID" value="NZ_VDFQ02000001.1"/>
</dbReference>
<keyword evidence="3" id="KW-0813">Transport</keyword>
<feature type="transmembrane region" description="Helical" evidence="8">
    <location>
        <begin position="166"/>
        <end position="187"/>
    </location>
</feature>
<dbReference type="GO" id="GO:0033214">
    <property type="term" value="P:siderophore-iron import into cell"/>
    <property type="evidence" value="ECO:0007669"/>
    <property type="project" value="TreeGrafter"/>
</dbReference>
<dbReference type="PANTHER" id="PTHR30472:SF1">
    <property type="entry name" value="FE(3+) DICITRATE TRANSPORT SYSTEM PERMEASE PROTEIN FECC-RELATED"/>
    <property type="match status" value="1"/>
</dbReference>
<feature type="transmembrane region" description="Helical" evidence="8">
    <location>
        <begin position="207"/>
        <end position="235"/>
    </location>
</feature>
<dbReference type="Pfam" id="PF01032">
    <property type="entry name" value="FecCD"/>
    <property type="match status" value="1"/>
</dbReference>
<dbReference type="CDD" id="cd06550">
    <property type="entry name" value="TM_ABC_iron-siderophores_like"/>
    <property type="match status" value="1"/>
</dbReference>
<comment type="caution">
    <text evidence="9">The sequence shown here is derived from an EMBL/GenBank/DDBJ whole genome shotgun (WGS) entry which is preliminary data.</text>
</comment>
<evidence type="ECO:0000256" key="2">
    <source>
        <dbReference type="ARBA" id="ARBA00007935"/>
    </source>
</evidence>
<reference evidence="9 10" key="1">
    <citation type="submission" date="2019-09" db="EMBL/GenBank/DDBJ databases">
        <title>Mumia zhuanghuii sp. nov. isolated from the intestinal contents of plateau pika (Ochotona curzoniae) in the Qinghai-Tibet plateau of China.</title>
        <authorList>
            <person name="Tian Z."/>
        </authorList>
    </citation>
    <scope>NUCLEOTIDE SEQUENCE [LARGE SCALE GENOMIC DNA]</scope>
    <source>
        <strain evidence="10">350</strain>
    </source>
</reference>
<feature type="transmembrane region" description="Helical" evidence="8">
    <location>
        <begin position="108"/>
        <end position="127"/>
    </location>
</feature>
<dbReference type="PANTHER" id="PTHR30472">
    <property type="entry name" value="FERRIC ENTEROBACTIN TRANSPORT SYSTEM PERMEASE PROTEIN"/>
    <property type="match status" value="1"/>
</dbReference>
<evidence type="ECO:0000256" key="5">
    <source>
        <dbReference type="ARBA" id="ARBA00022692"/>
    </source>
</evidence>
<dbReference type="SUPFAM" id="SSF81345">
    <property type="entry name" value="ABC transporter involved in vitamin B12 uptake, BtuC"/>
    <property type="match status" value="1"/>
</dbReference>
<feature type="transmembrane region" description="Helical" evidence="8">
    <location>
        <begin position="324"/>
        <end position="342"/>
    </location>
</feature>
<dbReference type="InterPro" id="IPR000522">
    <property type="entry name" value="ABC_transptr_permease_BtuC"/>
</dbReference>
<accession>A0A5Q6S3G4</accession>
<proteinExistence type="inferred from homology"/>
<evidence type="ECO:0000313" key="10">
    <source>
        <dbReference type="Proteomes" id="UP000307768"/>
    </source>
</evidence>
<feature type="transmembrane region" description="Helical" evidence="8">
    <location>
        <begin position="76"/>
        <end position="96"/>
    </location>
</feature>
<sequence length="350" mass="35290">MTLTLPATDGAERAVAPDLRRRRTLGLVVVLATLVVAVGLSLALGSKPLSLGEVIGALTGAEDGSEASTIVIGQRIPRTVVALLVGAALAVAGALMQGLTRNPLADPGLLGVGAGSAFAMAVGFMLFPGLAMLGLVGFSFAGAIVTTVAVYLIGTAGRGGATPLTLTLAGVAIAAVLSGLTSIMRILSASTFSEMRVWDAGVIANRGWDVIGVVAPFIVAGLLLAAAAAHGLNAVALGDDLATALGSNQRRTRIEVVVGVTLLCGAATAAVGPIWFLGLMVPHVARWLTGPDQRWILAYSALIGPVILLLSDVIGRMVVRPDEISAGVVTALVGAPVLIAMVRRPRASAL</sequence>
<evidence type="ECO:0000256" key="3">
    <source>
        <dbReference type="ARBA" id="ARBA00022448"/>
    </source>
</evidence>
<feature type="transmembrane region" description="Helical" evidence="8">
    <location>
        <begin position="25"/>
        <end position="44"/>
    </location>
</feature>
<evidence type="ECO:0000256" key="4">
    <source>
        <dbReference type="ARBA" id="ARBA00022475"/>
    </source>
</evidence>
<comment type="subcellular location">
    <subcellularLocation>
        <location evidence="1">Cell membrane</location>
        <topology evidence="1">Multi-pass membrane protein</topology>
    </subcellularLocation>
</comment>
<feature type="transmembrane region" description="Helical" evidence="8">
    <location>
        <begin position="296"/>
        <end position="315"/>
    </location>
</feature>
<dbReference type="Proteomes" id="UP000307768">
    <property type="component" value="Unassembled WGS sequence"/>
</dbReference>
<feature type="transmembrane region" description="Helical" evidence="8">
    <location>
        <begin position="133"/>
        <end position="154"/>
    </location>
</feature>
<protein>
    <submittedName>
        <fullName evidence="9">Iron chelate uptake ABC transporter family permease subunit</fullName>
    </submittedName>
</protein>
<feature type="transmembrane region" description="Helical" evidence="8">
    <location>
        <begin position="256"/>
        <end position="276"/>
    </location>
</feature>
<dbReference type="InterPro" id="IPR037294">
    <property type="entry name" value="ABC_BtuC-like"/>
</dbReference>
<evidence type="ECO:0000256" key="6">
    <source>
        <dbReference type="ARBA" id="ARBA00022989"/>
    </source>
</evidence>
<evidence type="ECO:0000256" key="8">
    <source>
        <dbReference type="SAM" id="Phobius"/>
    </source>
</evidence>
<dbReference type="Gene3D" id="1.10.3470.10">
    <property type="entry name" value="ABC transporter involved in vitamin B12 uptake, BtuC"/>
    <property type="match status" value="1"/>
</dbReference>
<keyword evidence="7 8" id="KW-0472">Membrane</keyword>
<dbReference type="OrthoDB" id="9782305at2"/>
<keyword evidence="4" id="KW-1003">Cell membrane</keyword>
<evidence type="ECO:0000256" key="1">
    <source>
        <dbReference type="ARBA" id="ARBA00004651"/>
    </source>
</evidence>
<name>A0A5Q6S3G4_9ACTN</name>
<keyword evidence="6 8" id="KW-1133">Transmembrane helix</keyword>
<dbReference type="EMBL" id="VDFQ02000001">
    <property type="protein sequence ID" value="KAA1424922.1"/>
    <property type="molecule type" value="Genomic_DNA"/>
</dbReference>
<gene>
    <name evidence="9" type="ORF">FE697_003190</name>
</gene>
<keyword evidence="5 8" id="KW-0812">Transmembrane</keyword>
<evidence type="ECO:0000256" key="7">
    <source>
        <dbReference type="ARBA" id="ARBA00023136"/>
    </source>
</evidence>
<organism evidence="9 10">
    <name type="scientific">Mumia zhuanghuii</name>
    <dbReference type="NCBI Taxonomy" id="2585211"/>
    <lineage>
        <taxon>Bacteria</taxon>
        <taxon>Bacillati</taxon>
        <taxon>Actinomycetota</taxon>
        <taxon>Actinomycetes</taxon>
        <taxon>Propionibacteriales</taxon>
        <taxon>Nocardioidaceae</taxon>
        <taxon>Mumia</taxon>
    </lineage>
</organism>
<comment type="similarity">
    <text evidence="2">Belongs to the binding-protein-dependent transport system permease family. FecCD subfamily.</text>
</comment>
<dbReference type="GO" id="GO:0022857">
    <property type="term" value="F:transmembrane transporter activity"/>
    <property type="evidence" value="ECO:0007669"/>
    <property type="project" value="InterPro"/>
</dbReference>
<dbReference type="GO" id="GO:0005886">
    <property type="term" value="C:plasma membrane"/>
    <property type="evidence" value="ECO:0007669"/>
    <property type="project" value="UniProtKB-SubCell"/>
</dbReference>
<dbReference type="FunFam" id="1.10.3470.10:FF:000001">
    <property type="entry name" value="Vitamin B12 ABC transporter permease BtuC"/>
    <property type="match status" value="1"/>
</dbReference>
<evidence type="ECO:0000313" key="9">
    <source>
        <dbReference type="EMBL" id="KAA1424922.1"/>
    </source>
</evidence>
<dbReference type="AlphaFoldDB" id="A0A5Q6S3G4"/>